<organism evidence="9 10">
    <name type="scientific">Rattus norvegicus</name>
    <name type="common">Rat</name>
    <dbReference type="NCBI Taxonomy" id="10116"/>
    <lineage>
        <taxon>Eukaryota</taxon>
        <taxon>Metazoa</taxon>
        <taxon>Chordata</taxon>
        <taxon>Craniata</taxon>
        <taxon>Vertebrata</taxon>
        <taxon>Euteleostomi</taxon>
        <taxon>Mammalia</taxon>
        <taxon>Eutheria</taxon>
        <taxon>Euarchontoglires</taxon>
        <taxon>Glires</taxon>
        <taxon>Rodentia</taxon>
        <taxon>Myomorpha</taxon>
        <taxon>Muroidea</taxon>
        <taxon>Muridae</taxon>
        <taxon>Murinae</taxon>
        <taxon>Rattus</taxon>
    </lineage>
</organism>
<keyword evidence="10" id="KW-1185">Reference proteome</keyword>
<dbReference type="PROSITE" id="PS50858">
    <property type="entry name" value="BSD"/>
    <property type="match status" value="2"/>
</dbReference>
<evidence type="ECO:0000256" key="2">
    <source>
        <dbReference type="ARBA" id="ARBA00009448"/>
    </source>
</evidence>
<dbReference type="UCSC" id="RGD:1308225">
    <property type="organism name" value="rat"/>
</dbReference>
<evidence type="ECO:0000256" key="5">
    <source>
        <dbReference type="ARBA" id="ARBA00023163"/>
    </source>
</evidence>
<protein>
    <submittedName>
        <fullName evidence="9">General transcription factor IIH subunit 1</fullName>
    </submittedName>
</protein>
<dbReference type="CDD" id="cd13229">
    <property type="entry name" value="PH_TFIIH"/>
    <property type="match status" value="1"/>
</dbReference>
<dbReference type="GO" id="GO:0045893">
    <property type="term" value="P:positive regulation of DNA-templated transcription"/>
    <property type="evidence" value="ECO:0007669"/>
    <property type="project" value="Ensembl"/>
</dbReference>
<dbReference type="GeneTree" id="ENSGT00390000015066"/>
<dbReference type="Gene3D" id="2.30.29.30">
    <property type="entry name" value="Pleckstrin-homology domain (PH domain)/Phosphotyrosine-binding domain (PTB)"/>
    <property type="match status" value="1"/>
</dbReference>
<feature type="domain" description="BSD" evidence="8">
    <location>
        <begin position="179"/>
        <end position="231"/>
    </location>
</feature>
<dbReference type="InterPro" id="IPR011993">
    <property type="entry name" value="PH-like_dom_sf"/>
</dbReference>
<dbReference type="SUPFAM" id="SSF140383">
    <property type="entry name" value="BSD domain-like"/>
    <property type="match status" value="2"/>
</dbReference>
<sequence length="569" mass="64454">MATSSEEVLLIVKKVRQKKQDGALYLMAERIAWAPEGKDRFTISHMYADIKCQKISPEGKAKIQLQLVLHAGDTTNFHFSNESTAVKERDAVKDLLQQLLPKFKRKANKELEEKNRMLQEDPVLFQLYKDLVVSQVISAEEFWANRLNVNATESSTSSHKQDVGISAAFLADVRPQTDGCNGLRYNLTSDIIESIFRTYPAVKMKYAETVPHNMTEKEFWTRFFQSHYFHRDRLNTGSKDLFAECAKIDEKGLKTMVSLGVKNPMLDLTALEDKPLDEGYGISSVPSTSNSKSIKENSNAAIIKRFNHHSAMVLAAGLRKQQAQNGQNGEPSSVDGNSGDTDCFQPAVKRAKLQESIEYEDLGNNNSVKTIALNLKKSDRYYHGPTPIQSLQYATSQDIINSFQSIRQEMEAYTPKLTQVLSSSAASSTITALSPGGALMQGGTQQAVNQMVPNDIQSELKHLYVAVGELLRHFWSCFPVNTPFLEEKNRFQNLKIAWSKKEVQGVQSYEVVKMKSNLERFQVTKLCPFQEKIRRQYLSTNLVTHIEEMLQTAYNKLHSWQSRRLMKKT</sequence>
<dbReference type="GO" id="GO:0005675">
    <property type="term" value="C:transcription factor TFIIH holo complex"/>
    <property type="evidence" value="ECO:0007669"/>
    <property type="project" value="Ensembl"/>
</dbReference>
<dbReference type="InterPro" id="IPR013876">
    <property type="entry name" value="TFIIH_BTF_p62_N"/>
</dbReference>
<dbReference type="PeptideAtlas" id="D3ZYG3"/>
<reference evidence="9" key="1">
    <citation type="submission" date="2024-01" db="EMBL/GenBank/DDBJ databases">
        <title>GRCr8: a new rat reference genome assembly contstructed from accurate long reads and long range scaffolding.</title>
        <authorList>
            <person name="Doris P.A."/>
            <person name="Kalbfleisch T."/>
            <person name="Li K."/>
            <person name="Howe K."/>
            <person name="Wood J."/>
        </authorList>
    </citation>
    <scope>NUCLEOTIDE SEQUENCE [LARGE SCALE GENOMIC DNA]</scope>
    <source>
        <strain evidence="9">Brown Norway</strain>
    </source>
</reference>
<dbReference type="Proteomes" id="UP000002494">
    <property type="component" value="Chromosome 1"/>
</dbReference>
<dbReference type="SUPFAM" id="SSF50729">
    <property type="entry name" value="PH domain-like"/>
    <property type="match status" value="1"/>
</dbReference>
<dbReference type="InterPro" id="IPR035925">
    <property type="entry name" value="BSD_dom_sf"/>
</dbReference>
<dbReference type="SMART" id="SM00751">
    <property type="entry name" value="BSD"/>
    <property type="match status" value="2"/>
</dbReference>
<evidence type="ECO:0000256" key="7">
    <source>
        <dbReference type="SAM" id="MobiDB-lite"/>
    </source>
</evidence>
<dbReference type="SMR" id="D3ZYG3"/>
<dbReference type="Pfam" id="PF03909">
    <property type="entry name" value="BSD"/>
    <property type="match status" value="1"/>
</dbReference>
<gene>
    <name evidence="9 11" type="primary">Gtf2h1</name>
</gene>
<dbReference type="PaxDb" id="10116-ENSRNOP00000063357"/>
<feature type="domain" description="BSD" evidence="8">
    <location>
        <begin position="99"/>
        <end position="154"/>
    </location>
</feature>
<dbReference type="GO" id="GO:0000439">
    <property type="term" value="C:transcription factor TFIIH core complex"/>
    <property type="evidence" value="ECO:0007669"/>
    <property type="project" value="Ensembl"/>
</dbReference>
<evidence type="ECO:0000256" key="3">
    <source>
        <dbReference type="ARBA" id="ARBA00022737"/>
    </source>
</evidence>
<proteinExistence type="inferred from homology"/>
<evidence type="ECO:0000256" key="4">
    <source>
        <dbReference type="ARBA" id="ARBA00023015"/>
    </source>
</evidence>
<feature type="region of interest" description="Disordered" evidence="7">
    <location>
        <begin position="319"/>
        <end position="343"/>
    </location>
</feature>
<dbReference type="ExpressionAtlas" id="D3ZYG3">
    <property type="expression patterns" value="baseline and differential"/>
</dbReference>
<dbReference type="GO" id="GO:0006289">
    <property type="term" value="P:nucleotide-excision repair"/>
    <property type="evidence" value="ECO:0007669"/>
    <property type="project" value="InterPro"/>
</dbReference>
<dbReference type="AlphaFoldDB" id="D3ZYG3"/>
<comment type="subcellular location">
    <subcellularLocation>
        <location evidence="1">Nucleus</location>
    </subcellularLocation>
</comment>
<dbReference type="InterPro" id="IPR005607">
    <property type="entry name" value="BSD_dom"/>
</dbReference>
<evidence type="ECO:0000259" key="8">
    <source>
        <dbReference type="PROSITE" id="PS50858"/>
    </source>
</evidence>
<keyword evidence="4" id="KW-0805">Transcription regulation</keyword>
<dbReference type="RGD" id="1308225">
    <property type="gene designation" value="Gtf2h1"/>
</dbReference>
<dbReference type="HOGENOM" id="CLU_037467_0_0_1"/>
<reference evidence="9" key="2">
    <citation type="submission" date="2025-08" db="UniProtKB">
        <authorList>
            <consortium name="Ensembl"/>
        </authorList>
    </citation>
    <scope>IDENTIFICATION</scope>
    <source>
        <strain evidence="9">Brown Norway</strain>
    </source>
</reference>
<reference evidence="9" key="3">
    <citation type="submission" date="2025-09" db="UniProtKB">
        <authorList>
            <consortium name="Ensembl"/>
        </authorList>
    </citation>
    <scope>IDENTIFICATION</scope>
    <source>
        <strain evidence="9">Brown Norway</strain>
    </source>
</reference>
<dbReference type="Ensembl" id="ENSRNOT00000066791.4">
    <property type="protein sequence ID" value="ENSRNOP00000063357.2"/>
    <property type="gene ID" value="ENSRNOG00000012360.8"/>
</dbReference>
<dbReference type="GO" id="GO:0006367">
    <property type="term" value="P:transcription initiation at RNA polymerase II promoter"/>
    <property type="evidence" value="ECO:0007669"/>
    <property type="project" value="Ensembl"/>
</dbReference>
<dbReference type="InterPro" id="IPR027079">
    <property type="entry name" value="Tfb1/GTF2H1"/>
</dbReference>
<dbReference type="Gene3D" id="6.10.140.1200">
    <property type="match status" value="1"/>
</dbReference>
<dbReference type="Bgee" id="ENSRNOG00000012360">
    <property type="expression patterns" value="Expressed in testis and 20 other cell types or tissues"/>
</dbReference>
<dbReference type="eggNOG" id="KOG2074">
    <property type="taxonomic scope" value="Eukaryota"/>
</dbReference>
<dbReference type="GO" id="GO:0046966">
    <property type="term" value="F:nuclear thyroid hormone receptor binding"/>
    <property type="evidence" value="ECO:0007669"/>
    <property type="project" value="Ensembl"/>
</dbReference>
<feature type="compositionally biased region" description="Polar residues" evidence="7">
    <location>
        <begin position="321"/>
        <end position="340"/>
    </location>
</feature>
<evidence type="ECO:0000313" key="11">
    <source>
        <dbReference type="RGD" id="1308225"/>
    </source>
</evidence>
<evidence type="ECO:0000313" key="9">
    <source>
        <dbReference type="Ensembl" id="ENSRNOP00000063357.2"/>
    </source>
</evidence>
<keyword evidence="3" id="KW-0677">Repeat</keyword>
<evidence type="ECO:0000256" key="1">
    <source>
        <dbReference type="ARBA" id="ARBA00004123"/>
    </source>
</evidence>
<dbReference type="Pfam" id="PF08567">
    <property type="entry name" value="PH_TFIIH"/>
    <property type="match status" value="1"/>
</dbReference>
<name>D3ZYG3_RAT</name>
<comment type="similarity">
    <text evidence="2">Belongs to the TFB1 family.</text>
</comment>
<keyword evidence="5" id="KW-0804">Transcription</keyword>
<evidence type="ECO:0000313" key="10">
    <source>
        <dbReference type="Proteomes" id="UP000002494"/>
    </source>
</evidence>
<dbReference type="PANTHER" id="PTHR12856">
    <property type="entry name" value="TRANSCRIPTION INITIATION FACTOR IIH-RELATED"/>
    <property type="match status" value="1"/>
</dbReference>
<evidence type="ECO:0000256" key="6">
    <source>
        <dbReference type="ARBA" id="ARBA00023242"/>
    </source>
</evidence>
<dbReference type="AGR" id="RGD:1308225"/>
<keyword evidence="6" id="KW-0539">Nucleus</keyword>
<accession>D3ZYG3</accession>
<dbReference type="Gene3D" id="1.10.3970.10">
    <property type="entry name" value="BSD domain"/>
    <property type="match status" value="1"/>
</dbReference>